<proteinExistence type="predicted"/>
<dbReference type="InterPro" id="IPR018379">
    <property type="entry name" value="BEN_domain"/>
</dbReference>
<accession>A0AAQ4FJH0</accession>
<feature type="coiled-coil region" evidence="1">
    <location>
        <begin position="36"/>
        <end position="63"/>
    </location>
</feature>
<dbReference type="AlphaFoldDB" id="A0AAQ4FJH0"/>
<dbReference type="Pfam" id="PF10523">
    <property type="entry name" value="BEN"/>
    <property type="match status" value="1"/>
</dbReference>
<feature type="domain" description="BEN" evidence="3">
    <location>
        <begin position="94"/>
        <end position="171"/>
    </location>
</feature>
<dbReference type="Proteomes" id="UP001321473">
    <property type="component" value="Unassembled WGS sequence"/>
</dbReference>
<dbReference type="GO" id="GO:0003677">
    <property type="term" value="F:DNA binding"/>
    <property type="evidence" value="ECO:0007669"/>
    <property type="project" value="InterPro"/>
</dbReference>
<evidence type="ECO:0000256" key="2">
    <source>
        <dbReference type="SAM" id="MobiDB-lite"/>
    </source>
</evidence>
<name>A0AAQ4FJH0_AMBAM</name>
<gene>
    <name evidence="4" type="ORF">V5799_023383</name>
</gene>
<sequence length="171" mass="18969">MEKKRANLAKAAVATKEPEAAAEDHSVCQCDAAKKLAEMEDYIKNLEDRLQMAENNAESFAMVKKASKLVRRLQALQEAPRQADVPKADTEDIGGGVMVEKTVISRLHAHCQGLPTKFARSLLRNVFTDEELRQKSLYGKGTNAYKEGPAKDGLDPVRLNAVLGMHRFVFE</sequence>
<evidence type="ECO:0000259" key="3">
    <source>
        <dbReference type="PROSITE" id="PS51457"/>
    </source>
</evidence>
<dbReference type="Gene3D" id="1.10.10.2590">
    <property type="entry name" value="BEN domain"/>
    <property type="match status" value="1"/>
</dbReference>
<keyword evidence="5" id="KW-1185">Reference proteome</keyword>
<comment type="caution">
    <text evidence="4">The sequence shown here is derived from an EMBL/GenBank/DDBJ whole genome shotgun (WGS) entry which is preliminary data.</text>
</comment>
<dbReference type="EMBL" id="JARKHS020002338">
    <property type="protein sequence ID" value="KAK8786841.1"/>
    <property type="molecule type" value="Genomic_DNA"/>
</dbReference>
<feature type="region of interest" description="Disordered" evidence="2">
    <location>
        <begin position="1"/>
        <end position="23"/>
    </location>
</feature>
<reference evidence="4 5" key="1">
    <citation type="journal article" date="2023" name="Arcadia Sci">
        <title>De novo assembly of a long-read Amblyomma americanum tick genome.</title>
        <authorList>
            <person name="Chou S."/>
            <person name="Poskanzer K.E."/>
            <person name="Rollins M."/>
            <person name="Thuy-Boun P.S."/>
        </authorList>
    </citation>
    <scope>NUCLEOTIDE SEQUENCE [LARGE SCALE GENOMIC DNA]</scope>
    <source>
        <strain evidence="4">F_SG_1</strain>
        <tissue evidence="4">Salivary glands</tissue>
    </source>
</reference>
<protein>
    <recommendedName>
        <fullName evidence="3">BEN domain-containing protein</fullName>
    </recommendedName>
</protein>
<evidence type="ECO:0000313" key="4">
    <source>
        <dbReference type="EMBL" id="KAK8786841.1"/>
    </source>
</evidence>
<dbReference type="PROSITE" id="PS51457">
    <property type="entry name" value="BEN"/>
    <property type="match status" value="1"/>
</dbReference>
<evidence type="ECO:0000313" key="5">
    <source>
        <dbReference type="Proteomes" id="UP001321473"/>
    </source>
</evidence>
<keyword evidence="1" id="KW-0175">Coiled coil</keyword>
<evidence type="ECO:0000256" key="1">
    <source>
        <dbReference type="SAM" id="Coils"/>
    </source>
</evidence>
<organism evidence="4 5">
    <name type="scientific">Amblyomma americanum</name>
    <name type="common">Lone star tick</name>
    <dbReference type="NCBI Taxonomy" id="6943"/>
    <lineage>
        <taxon>Eukaryota</taxon>
        <taxon>Metazoa</taxon>
        <taxon>Ecdysozoa</taxon>
        <taxon>Arthropoda</taxon>
        <taxon>Chelicerata</taxon>
        <taxon>Arachnida</taxon>
        <taxon>Acari</taxon>
        <taxon>Parasitiformes</taxon>
        <taxon>Ixodida</taxon>
        <taxon>Ixodoidea</taxon>
        <taxon>Ixodidae</taxon>
        <taxon>Amblyomminae</taxon>
        <taxon>Amblyomma</taxon>
    </lineage>
</organism>